<reference evidence="1" key="1">
    <citation type="journal article" date="2021" name="Front. Microbiol.">
        <title>Comprehensive Comparative Genomics and Phenotyping of Methylobacterium Species.</title>
        <authorList>
            <person name="Alessa O."/>
            <person name="Ogura Y."/>
            <person name="Fujitani Y."/>
            <person name="Takami H."/>
            <person name="Hayashi T."/>
            <person name="Sahin N."/>
            <person name="Tani A."/>
        </authorList>
    </citation>
    <scope>NUCLEOTIDE SEQUENCE</scope>
    <source>
        <strain evidence="1">DSM 14458</strain>
    </source>
</reference>
<dbReference type="Proteomes" id="UP001055093">
    <property type="component" value="Unassembled WGS sequence"/>
</dbReference>
<evidence type="ECO:0000313" key="2">
    <source>
        <dbReference type="Proteomes" id="UP001055093"/>
    </source>
</evidence>
<comment type="caution">
    <text evidence="1">The sequence shown here is derived from an EMBL/GenBank/DDBJ whole genome shotgun (WGS) entry which is preliminary data.</text>
</comment>
<organism evidence="1 2">
    <name type="scientific">Methylorubrum suomiense</name>
    <dbReference type="NCBI Taxonomy" id="144191"/>
    <lineage>
        <taxon>Bacteria</taxon>
        <taxon>Pseudomonadati</taxon>
        <taxon>Pseudomonadota</taxon>
        <taxon>Alphaproteobacteria</taxon>
        <taxon>Hyphomicrobiales</taxon>
        <taxon>Methylobacteriaceae</taxon>
        <taxon>Methylorubrum</taxon>
    </lineage>
</organism>
<evidence type="ECO:0000313" key="1">
    <source>
        <dbReference type="EMBL" id="GJE78108.1"/>
    </source>
</evidence>
<protein>
    <recommendedName>
        <fullName evidence="3">Porin</fullName>
    </recommendedName>
</protein>
<dbReference type="EMBL" id="BPRE01000020">
    <property type="protein sequence ID" value="GJE78108.1"/>
    <property type="molecule type" value="Genomic_DNA"/>
</dbReference>
<accession>A0ABQ4V0Z8</accession>
<gene>
    <name evidence="1" type="ORF">BGCPKDLD_4719</name>
</gene>
<dbReference type="RefSeq" id="WP_238308692.1">
    <property type="nucleotide sequence ID" value="NZ_BPRE01000020.1"/>
</dbReference>
<reference evidence="1" key="2">
    <citation type="submission" date="2021-08" db="EMBL/GenBank/DDBJ databases">
        <authorList>
            <person name="Tani A."/>
            <person name="Ola A."/>
            <person name="Ogura Y."/>
            <person name="Katsura K."/>
            <person name="Hayashi T."/>
        </authorList>
    </citation>
    <scope>NUCLEOTIDE SEQUENCE</scope>
    <source>
        <strain evidence="1">DSM 14458</strain>
    </source>
</reference>
<name>A0ABQ4V0Z8_9HYPH</name>
<evidence type="ECO:0008006" key="3">
    <source>
        <dbReference type="Google" id="ProtNLM"/>
    </source>
</evidence>
<proteinExistence type="predicted"/>
<sequence>MSDYKLSDAAFSPVGPGGPERTLVAQGASGKNLYRLHNWTAEVDPSKTDDSKAGYSIGSLWFNSLTGILFQAHSVVEGAALWRQRGLNHRGYKPDNWYVGEGLGQIAASGSTVSVGKMYLYSFFITRAILISELGFRTAATVAGNTEVAIYAGRAPYGRPSALIGCIGPLANAVQGTNYTGAIVGGNKVMEPGFYYGASQADAVTTYVAVNSSNNTAPSSQLGSASVGGVLNPSQGITGFEFANTYNADPTQTFPPDLTNIALTETLANRAALVAFKIPAAA</sequence>
<keyword evidence="2" id="KW-1185">Reference proteome</keyword>